<protein>
    <submittedName>
        <fullName evidence="2">Uncharacterized protein</fullName>
    </submittedName>
</protein>
<reference evidence="3" key="2">
    <citation type="submission" date="2015-07" db="EMBL/GenBank/DDBJ databases">
        <title>Contrasting host-pathogen interactions and genome evolution in two generalist and specialist microsporidian pathogens of mosquitoes.</title>
        <authorList>
            <consortium name="The Broad Institute Genomics Platform"/>
            <consortium name="The Broad Institute Genome Sequencing Center for Infectious Disease"/>
            <person name="Cuomo C.A."/>
            <person name="Sanscrainte N.D."/>
            <person name="Goldberg J.M."/>
            <person name="Heiman D."/>
            <person name="Young S."/>
            <person name="Zeng Q."/>
            <person name="Becnel J.J."/>
            <person name="Birren B.W."/>
        </authorList>
    </citation>
    <scope>NUCLEOTIDE SEQUENCE [LARGE SCALE GENOMIC DNA]</scope>
    <source>
        <strain evidence="3">USNM 41457</strain>
    </source>
</reference>
<dbReference type="EMBL" id="AFBI03000022">
    <property type="protein sequence ID" value="EJW04185.1"/>
    <property type="molecule type" value="Genomic_DNA"/>
</dbReference>
<evidence type="ECO:0000313" key="3">
    <source>
        <dbReference type="Proteomes" id="UP000003163"/>
    </source>
</evidence>
<dbReference type="Proteomes" id="UP000003163">
    <property type="component" value="Unassembled WGS sequence"/>
</dbReference>
<dbReference type="InParanoid" id="J9DNR9"/>
<sequence>MFLFLNLGILFVLNIFKRFRDDKNTEKTVLKSLEEYNQNITIQCRINEFYMERYLNCDKCNHSDNYFDDNLYTCLKCKPKTVNSEDLLNSEYVCGIKELSYTNKKSNRPVSEFSRIKIINFIVMHLLKIEVLDITTDYGFYLPNKSTWYIYWFDLFIEDMVNRQKEIEKRKSSKTVLDDNFMKCSMKNHLNVIYYYTKELYANKTIKMQKYEFFSLFKKCLSLTFIYYDLDFKDFYIKINDFLSEKRNRLELKLNEEKKTRIPLKPKFRKQKNISKALACKNNRMNFFYNPQNRKPIAENNIACYKRLQTKGDKTIIKKNTSRKSRFEKDSKSIKKLKTDIRSEYLINLCHDLFKHLRNGTIKVFLLNPKNLHQTKTINKKKYHDIILRKVTVDLFFDIRNDRFF</sequence>
<keyword evidence="1" id="KW-0732">Signal</keyword>
<keyword evidence="3" id="KW-1185">Reference proteome</keyword>
<evidence type="ECO:0000256" key="1">
    <source>
        <dbReference type="SAM" id="SignalP"/>
    </source>
</evidence>
<name>J9DNR9_EDHAE</name>
<evidence type="ECO:0000313" key="2">
    <source>
        <dbReference type="EMBL" id="EJW04185.1"/>
    </source>
</evidence>
<dbReference type="AlphaFoldDB" id="J9DNR9"/>
<dbReference type="VEuPathDB" id="MicrosporidiaDB:EDEG_01517"/>
<reference evidence="2 3" key="1">
    <citation type="submission" date="2011-08" db="EMBL/GenBank/DDBJ databases">
        <authorList>
            <person name="Liu Z.J."/>
            <person name="Shi F.L."/>
            <person name="Lu J.Q."/>
            <person name="Li M."/>
            <person name="Wang Z.L."/>
        </authorList>
    </citation>
    <scope>NUCLEOTIDE SEQUENCE [LARGE SCALE GENOMIC DNA]</scope>
    <source>
        <strain evidence="2 3">USNM 41457</strain>
    </source>
</reference>
<comment type="caution">
    <text evidence="2">The sequence shown here is derived from an EMBL/GenBank/DDBJ whole genome shotgun (WGS) entry which is preliminary data.</text>
</comment>
<feature type="chain" id="PRO_5003821748" evidence="1">
    <location>
        <begin position="22"/>
        <end position="405"/>
    </location>
</feature>
<feature type="signal peptide" evidence="1">
    <location>
        <begin position="1"/>
        <end position="21"/>
    </location>
</feature>
<accession>J9DNR9</accession>
<dbReference type="HOGENOM" id="CLU_679761_0_0_1"/>
<gene>
    <name evidence="2" type="ORF">EDEG_01517</name>
</gene>
<proteinExistence type="predicted"/>
<organism evidence="2 3">
    <name type="scientific">Edhazardia aedis (strain USNM 41457)</name>
    <name type="common">Microsporidian parasite</name>
    <dbReference type="NCBI Taxonomy" id="1003232"/>
    <lineage>
        <taxon>Eukaryota</taxon>
        <taxon>Fungi</taxon>
        <taxon>Fungi incertae sedis</taxon>
        <taxon>Microsporidia</taxon>
        <taxon>Edhazardia</taxon>
    </lineage>
</organism>